<comment type="caution">
    <text evidence="2">The sequence shown here is derived from an EMBL/GenBank/DDBJ whole genome shotgun (WGS) entry which is preliminary data.</text>
</comment>
<feature type="region of interest" description="Disordered" evidence="1">
    <location>
        <begin position="142"/>
        <end position="162"/>
    </location>
</feature>
<proteinExistence type="predicted"/>
<evidence type="ECO:0000256" key="1">
    <source>
        <dbReference type="SAM" id="MobiDB-lite"/>
    </source>
</evidence>
<dbReference type="Proteomes" id="UP001549036">
    <property type="component" value="Unassembled WGS sequence"/>
</dbReference>
<gene>
    <name evidence="2" type="ORF">ABID26_005513</name>
</gene>
<dbReference type="EMBL" id="JBEPLM010000013">
    <property type="protein sequence ID" value="MET3596096.1"/>
    <property type="molecule type" value="Genomic_DNA"/>
</dbReference>
<evidence type="ECO:0000313" key="2">
    <source>
        <dbReference type="EMBL" id="MET3596096.1"/>
    </source>
</evidence>
<name>A0ABV2HZM8_9HYPH</name>
<reference evidence="2 3" key="1">
    <citation type="submission" date="2024-06" db="EMBL/GenBank/DDBJ databases">
        <title>Genomic Encyclopedia of Type Strains, Phase IV (KMG-IV): sequencing the most valuable type-strain genomes for metagenomic binning, comparative biology and taxonomic classification.</title>
        <authorList>
            <person name="Goeker M."/>
        </authorList>
    </citation>
    <scope>NUCLEOTIDE SEQUENCE [LARGE SCALE GENOMIC DNA]</scope>
    <source>
        <strain evidence="2 3">DSM 29846</strain>
    </source>
</reference>
<accession>A0ABV2HZM8</accession>
<sequence>MFSGYLCARLPRPLSCESTAPPSPQPSALQMHPSLATRRPFSRASAQMATQELSVCNFPRLAPTPSRLDVGWARGIELPPGHVANAVTAKSRRSSQRLAARPNCWRWVGRCHRSCTCATFRHHTSRDTLRWLNHGGECSSALGDPVEHQATSRNRRRTEGTDSWAPARLLPTRHLGIWTCAVFRRTNPSFGCTRATVVPVPCLAGPAHRAGSGPPVGIWQATRRPIFLNPINPASQRGKRC</sequence>
<protein>
    <submittedName>
        <fullName evidence="2">Uncharacterized protein</fullName>
    </submittedName>
</protein>
<keyword evidence="3" id="KW-1185">Reference proteome</keyword>
<organism evidence="2 3">
    <name type="scientific">Mesorhizobium shonense</name>
    <dbReference type="NCBI Taxonomy" id="1209948"/>
    <lineage>
        <taxon>Bacteria</taxon>
        <taxon>Pseudomonadati</taxon>
        <taxon>Pseudomonadota</taxon>
        <taxon>Alphaproteobacteria</taxon>
        <taxon>Hyphomicrobiales</taxon>
        <taxon>Phyllobacteriaceae</taxon>
        <taxon>Mesorhizobium</taxon>
    </lineage>
</organism>
<evidence type="ECO:0000313" key="3">
    <source>
        <dbReference type="Proteomes" id="UP001549036"/>
    </source>
</evidence>